<evidence type="ECO:0000256" key="9">
    <source>
        <dbReference type="ARBA" id="ARBA00023128"/>
    </source>
</evidence>
<comment type="similarity">
    <text evidence="2">Belongs to the UbiA prenyltransferase family.</text>
</comment>
<comment type="caution">
    <text evidence="16">The sequence shown here is derived from an EMBL/GenBank/DDBJ whole genome shotgun (WGS) entry which is preliminary data.</text>
</comment>
<keyword evidence="10" id="KW-0350">Heme biosynthesis</keyword>
<organism evidence="16 17">
    <name type="scientific">Homarus americanus</name>
    <name type="common">American lobster</name>
    <dbReference type="NCBI Taxonomy" id="6706"/>
    <lineage>
        <taxon>Eukaryota</taxon>
        <taxon>Metazoa</taxon>
        <taxon>Ecdysozoa</taxon>
        <taxon>Arthropoda</taxon>
        <taxon>Crustacea</taxon>
        <taxon>Multicrustacea</taxon>
        <taxon>Malacostraca</taxon>
        <taxon>Eumalacostraca</taxon>
        <taxon>Eucarida</taxon>
        <taxon>Decapoda</taxon>
        <taxon>Pleocyemata</taxon>
        <taxon>Astacidea</taxon>
        <taxon>Nephropoidea</taxon>
        <taxon>Nephropidae</taxon>
        <taxon>Homarus</taxon>
    </lineage>
</organism>
<evidence type="ECO:0000256" key="14">
    <source>
        <dbReference type="SAM" id="MobiDB-lite"/>
    </source>
</evidence>
<evidence type="ECO:0000256" key="1">
    <source>
        <dbReference type="ARBA" id="ARBA00004225"/>
    </source>
</evidence>
<dbReference type="PANTHER" id="PTHR43448:SF2">
    <property type="entry name" value="PROTOHEME IX FARNESYLTRANSFERASE, MITOCHONDRIAL"/>
    <property type="match status" value="1"/>
</dbReference>
<feature type="transmembrane region" description="Helical" evidence="15">
    <location>
        <begin position="396"/>
        <end position="414"/>
    </location>
</feature>
<dbReference type="InterPro" id="IPR044878">
    <property type="entry name" value="UbiA_sf"/>
</dbReference>
<dbReference type="EC" id="2.5.1.141" evidence="3"/>
<keyword evidence="8 15" id="KW-1133">Transmembrane helix</keyword>
<keyword evidence="9" id="KW-0496">Mitochondrion</keyword>
<proteinExistence type="inferred from homology"/>
<evidence type="ECO:0000256" key="7">
    <source>
        <dbReference type="ARBA" id="ARBA00022946"/>
    </source>
</evidence>
<dbReference type="AlphaFoldDB" id="A0A8J5MP47"/>
<reference evidence="16" key="1">
    <citation type="journal article" date="2021" name="Sci. Adv.">
        <title>The American lobster genome reveals insights on longevity, neural, and immune adaptations.</title>
        <authorList>
            <person name="Polinski J.M."/>
            <person name="Zimin A.V."/>
            <person name="Clark K.F."/>
            <person name="Kohn A.B."/>
            <person name="Sadowski N."/>
            <person name="Timp W."/>
            <person name="Ptitsyn A."/>
            <person name="Khanna P."/>
            <person name="Romanova D.Y."/>
            <person name="Williams P."/>
            <person name="Greenwood S.J."/>
            <person name="Moroz L.L."/>
            <person name="Walt D.R."/>
            <person name="Bodnar A.G."/>
        </authorList>
    </citation>
    <scope>NUCLEOTIDE SEQUENCE</scope>
    <source>
        <strain evidence="16">GMGI-L3</strain>
    </source>
</reference>
<comment type="catalytic activity">
    <reaction evidence="13">
        <text>heme b + (2E,6E)-farnesyl diphosphate + H2O = Fe(II)-heme o + diphosphate</text>
        <dbReference type="Rhea" id="RHEA:28070"/>
        <dbReference type="ChEBI" id="CHEBI:15377"/>
        <dbReference type="ChEBI" id="CHEBI:33019"/>
        <dbReference type="ChEBI" id="CHEBI:60344"/>
        <dbReference type="ChEBI" id="CHEBI:60530"/>
        <dbReference type="ChEBI" id="CHEBI:175763"/>
        <dbReference type="EC" id="2.5.1.141"/>
    </reaction>
</comment>
<dbReference type="PROSITE" id="PS00943">
    <property type="entry name" value="UBIA"/>
    <property type="match status" value="1"/>
</dbReference>
<dbReference type="Pfam" id="PF01040">
    <property type="entry name" value="UbiA"/>
    <property type="match status" value="1"/>
</dbReference>
<dbReference type="InterPro" id="IPR006369">
    <property type="entry name" value="Protohaem_IX_farnesylTrfase"/>
</dbReference>
<evidence type="ECO:0000256" key="8">
    <source>
        <dbReference type="ARBA" id="ARBA00022989"/>
    </source>
</evidence>
<accession>A0A8J5MP47</accession>
<evidence type="ECO:0000256" key="15">
    <source>
        <dbReference type="SAM" id="Phobius"/>
    </source>
</evidence>
<evidence type="ECO:0000256" key="10">
    <source>
        <dbReference type="ARBA" id="ARBA00023133"/>
    </source>
</evidence>
<dbReference type="FunFam" id="1.10.357.140:FF:000004">
    <property type="entry name" value="Protoheme IX farnesyltransferase, mitochondrial"/>
    <property type="match status" value="1"/>
</dbReference>
<evidence type="ECO:0000256" key="12">
    <source>
        <dbReference type="ARBA" id="ARBA00030253"/>
    </source>
</evidence>
<evidence type="ECO:0000256" key="13">
    <source>
        <dbReference type="ARBA" id="ARBA00047690"/>
    </source>
</evidence>
<dbReference type="Proteomes" id="UP000747542">
    <property type="component" value="Unassembled WGS sequence"/>
</dbReference>
<dbReference type="GO" id="GO:0008495">
    <property type="term" value="F:protoheme IX farnesyltransferase activity"/>
    <property type="evidence" value="ECO:0007669"/>
    <property type="project" value="UniProtKB-EC"/>
</dbReference>
<keyword evidence="17" id="KW-1185">Reference proteome</keyword>
<dbReference type="CDD" id="cd13957">
    <property type="entry name" value="PT_UbiA_Cox10"/>
    <property type="match status" value="1"/>
</dbReference>
<feature type="transmembrane region" description="Helical" evidence="15">
    <location>
        <begin position="322"/>
        <end position="341"/>
    </location>
</feature>
<dbReference type="InterPro" id="IPR030470">
    <property type="entry name" value="UbiA_prenylTrfase_CS"/>
</dbReference>
<dbReference type="PANTHER" id="PTHR43448">
    <property type="entry name" value="PROTOHEME IX FARNESYLTRANSFERASE, MITOCHONDRIAL"/>
    <property type="match status" value="1"/>
</dbReference>
<evidence type="ECO:0000256" key="11">
    <source>
        <dbReference type="ARBA" id="ARBA00023136"/>
    </source>
</evidence>
<evidence type="ECO:0000256" key="4">
    <source>
        <dbReference type="ARBA" id="ARBA00016335"/>
    </source>
</evidence>
<feature type="transmembrane region" description="Helical" evidence="15">
    <location>
        <begin position="289"/>
        <end position="310"/>
    </location>
</feature>
<feature type="transmembrane region" description="Helical" evidence="15">
    <location>
        <begin position="353"/>
        <end position="375"/>
    </location>
</feature>
<dbReference type="Gene3D" id="1.10.357.140">
    <property type="entry name" value="UbiA prenyltransferase"/>
    <property type="match status" value="1"/>
</dbReference>
<gene>
    <name evidence="16" type="primary">Cox10-L</name>
    <name evidence="16" type="ORF">Hamer_G011248</name>
</gene>
<dbReference type="InterPro" id="IPR000537">
    <property type="entry name" value="UbiA_prenyltransferase"/>
</dbReference>
<comment type="subcellular location">
    <subcellularLocation>
        <location evidence="1">Mitochondrion membrane</location>
        <topology evidence="1">Multi-pass membrane protein</topology>
    </subcellularLocation>
</comment>
<name>A0A8J5MP47_HOMAM</name>
<protein>
    <recommendedName>
        <fullName evidence="4">Protoheme IX farnesyltransferase, mitochondrial</fullName>
        <ecNumber evidence="3">2.5.1.141</ecNumber>
    </recommendedName>
    <alternativeName>
        <fullName evidence="12">Heme O synthase</fullName>
    </alternativeName>
</protein>
<sequence>MCSIACARGLNTLGLASEIAKIYFVKGPVHILSRPRTQGLRYSYLRSLHNRCKSSTVLLSGSHSQDGGDDNGDNVFEVTREVPFTRANGDKFDKNVKILLIEKSSKLKFLISKEAPLLHHAQAGAVVDVRNGATQMGSSSGEHGAQEIHLQPYEDVEYIEETKDSIREKTQLVGALPPGALDWKPQRIDLKKLGSYYAGLSKSRLTGLVVITAVAGYAMAPGPFDPTTLMLCTLGTGLTSSAANAINQFFEVPFDSQMDRTKNRVLVRGLVTPLHGICFAATCGTAGMAMLYFGANGLAASLGALNLLLYTSVYTPLKRMSIINTWVGSVVGAIPPLIGWASCTGGLEAGGWIMASILFAWQFPHFNALSWNLRSDYSRAGYRMMSVTNPGLCRRVALRYSIAMIGICTLAPMIDVTTWTFAVDSLPLNGYLSYLAWRFYEDADSKSSRKLFLFTLIHLPAVMMLMIISKKHYSKKNKLDTENTPSETSNTTDLVPVGICS</sequence>
<evidence type="ECO:0000256" key="2">
    <source>
        <dbReference type="ARBA" id="ARBA00005985"/>
    </source>
</evidence>
<evidence type="ECO:0000256" key="5">
    <source>
        <dbReference type="ARBA" id="ARBA00022679"/>
    </source>
</evidence>
<evidence type="ECO:0000256" key="3">
    <source>
        <dbReference type="ARBA" id="ARBA00012292"/>
    </source>
</evidence>
<feature type="transmembrane region" description="Helical" evidence="15">
    <location>
        <begin position="451"/>
        <end position="468"/>
    </location>
</feature>
<evidence type="ECO:0000313" key="16">
    <source>
        <dbReference type="EMBL" id="KAG7158599.1"/>
    </source>
</evidence>
<feature type="compositionally biased region" description="Low complexity" evidence="14">
    <location>
        <begin position="482"/>
        <end position="493"/>
    </location>
</feature>
<dbReference type="HAMAP" id="MF_00154">
    <property type="entry name" value="CyoE_CtaB"/>
    <property type="match status" value="1"/>
</dbReference>
<feature type="region of interest" description="Disordered" evidence="14">
    <location>
        <begin position="478"/>
        <end position="501"/>
    </location>
</feature>
<dbReference type="GO" id="GO:0006784">
    <property type="term" value="P:heme A biosynthetic process"/>
    <property type="evidence" value="ECO:0007669"/>
    <property type="project" value="TreeGrafter"/>
</dbReference>
<keyword evidence="5" id="KW-0808">Transferase</keyword>
<keyword evidence="6 15" id="KW-0812">Transmembrane</keyword>
<evidence type="ECO:0000256" key="6">
    <source>
        <dbReference type="ARBA" id="ARBA00022692"/>
    </source>
</evidence>
<dbReference type="NCBIfam" id="TIGR01473">
    <property type="entry name" value="cyoE_ctaB"/>
    <property type="match status" value="1"/>
</dbReference>
<evidence type="ECO:0000313" key="17">
    <source>
        <dbReference type="Proteomes" id="UP000747542"/>
    </source>
</evidence>
<keyword evidence="7" id="KW-0809">Transit peptide</keyword>
<keyword evidence="11 15" id="KW-0472">Membrane</keyword>
<dbReference type="GO" id="GO:0031966">
    <property type="term" value="C:mitochondrial membrane"/>
    <property type="evidence" value="ECO:0007669"/>
    <property type="project" value="UniProtKB-SubCell"/>
</dbReference>
<dbReference type="EMBL" id="JAHLQT010034478">
    <property type="protein sequence ID" value="KAG7158599.1"/>
    <property type="molecule type" value="Genomic_DNA"/>
</dbReference>